<keyword evidence="3" id="KW-1185">Reference proteome</keyword>
<name>A0A1H0SJ77_9BURK</name>
<dbReference type="InterPro" id="IPR002545">
    <property type="entry name" value="CheW-lke_dom"/>
</dbReference>
<gene>
    <name evidence="2" type="ORF">SAMN04489708_11294</name>
</gene>
<dbReference type="OrthoDB" id="5298045at2"/>
<dbReference type="GO" id="GO:0007165">
    <property type="term" value="P:signal transduction"/>
    <property type="evidence" value="ECO:0007669"/>
    <property type="project" value="InterPro"/>
</dbReference>
<protein>
    <submittedName>
        <fullName evidence="2">Twitching motility protein PilI</fullName>
    </submittedName>
</protein>
<dbReference type="RefSeq" id="WP_092834693.1">
    <property type="nucleotide sequence ID" value="NZ_CP028290.1"/>
</dbReference>
<dbReference type="Proteomes" id="UP000199317">
    <property type="component" value="Unassembled WGS sequence"/>
</dbReference>
<evidence type="ECO:0000313" key="3">
    <source>
        <dbReference type="Proteomes" id="UP000199317"/>
    </source>
</evidence>
<reference evidence="3" key="1">
    <citation type="submission" date="2016-10" db="EMBL/GenBank/DDBJ databases">
        <authorList>
            <person name="Varghese N."/>
            <person name="Submissions S."/>
        </authorList>
    </citation>
    <scope>NUCLEOTIDE SEQUENCE [LARGE SCALE GENOMIC DNA]</scope>
    <source>
        <strain evidence="3">DSM 17101</strain>
    </source>
</reference>
<dbReference type="PROSITE" id="PS50851">
    <property type="entry name" value="CHEW"/>
    <property type="match status" value="1"/>
</dbReference>
<dbReference type="GO" id="GO:0006935">
    <property type="term" value="P:chemotaxis"/>
    <property type="evidence" value="ECO:0007669"/>
    <property type="project" value="InterPro"/>
</dbReference>
<organism evidence="2 3">
    <name type="scientific">Paracidovorax cattleyae</name>
    <dbReference type="NCBI Taxonomy" id="80868"/>
    <lineage>
        <taxon>Bacteria</taxon>
        <taxon>Pseudomonadati</taxon>
        <taxon>Pseudomonadota</taxon>
        <taxon>Betaproteobacteria</taxon>
        <taxon>Burkholderiales</taxon>
        <taxon>Comamonadaceae</taxon>
        <taxon>Paracidovorax</taxon>
    </lineage>
</organism>
<proteinExistence type="predicted"/>
<evidence type="ECO:0000259" key="1">
    <source>
        <dbReference type="PROSITE" id="PS50851"/>
    </source>
</evidence>
<dbReference type="EMBL" id="FNJL01000012">
    <property type="protein sequence ID" value="SDP41206.1"/>
    <property type="molecule type" value="Genomic_DNA"/>
</dbReference>
<dbReference type="AlphaFoldDB" id="A0A1H0SJ77"/>
<evidence type="ECO:0000313" key="2">
    <source>
        <dbReference type="EMBL" id="SDP41206.1"/>
    </source>
</evidence>
<accession>A0A1H0SJ77</accession>
<dbReference type="SUPFAM" id="SSF50341">
    <property type="entry name" value="CheW-like"/>
    <property type="match status" value="1"/>
</dbReference>
<dbReference type="Pfam" id="PF01584">
    <property type="entry name" value="CheW"/>
    <property type="match status" value="1"/>
</dbReference>
<sequence length="175" mass="18486">MANREALRELQTRLAARLQAARVEGSSVSSWLAVESAGRRFLLPLGQSGEIFPWTGVQPVPYTQGWFLGVANLRGSLIGVVDLAGLLGQSAARTEQALGEASLLVLNAALEVNAALLVDRLSGLRGTDAFVDSSPPGADAPPYFGTTYLDAEGTPWQELNLQALSQHPAFLSISA</sequence>
<dbReference type="Gene3D" id="2.40.50.180">
    <property type="entry name" value="CheA-289, Domain 4"/>
    <property type="match status" value="1"/>
</dbReference>
<dbReference type="CDD" id="cd00588">
    <property type="entry name" value="CheW_like"/>
    <property type="match status" value="1"/>
</dbReference>
<dbReference type="SMART" id="SM00260">
    <property type="entry name" value="CheW"/>
    <property type="match status" value="1"/>
</dbReference>
<feature type="domain" description="CheW-like" evidence="1">
    <location>
        <begin position="28"/>
        <end position="170"/>
    </location>
</feature>
<dbReference type="InterPro" id="IPR036061">
    <property type="entry name" value="CheW-like_dom_sf"/>
</dbReference>